<dbReference type="Gene3D" id="3.40.1440.10">
    <property type="entry name" value="GIY-YIG endonuclease"/>
    <property type="match status" value="1"/>
</dbReference>
<keyword evidence="2" id="KW-0378">Hydrolase</keyword>
<dbReference type="GO" id="GO:0004519">
    <property type="term" value="F:endonuclease activity"/>
    <property type="evidence" value="ECO:0007669"/>
    <property type="project" value="UniProtKB-KW"/>
</dbReference>
<dbReference type="InterPro" id="IPR010896">
    <property type="entry name" value="NUMOD1"/>
</dbReference>
<dbReference type="Pfam" id="PF01541">
    <property type="entry name" value="GIY-YIG"/>
    <property type="match status" value="1"/>
</dbReference>
<dbReference type="EMBL" id="FNDB01000017">
    <property type="protein sequence ID" value="SDH89026.1"/>
    <property type="molecule type" value="Genomic_DNA"/>
</dbReference>
<dbReference type="OrthoDB" id="1200681at2"/>
<gene>
    <name evidence="2" type="ORF">SAMN04488062_11713</name>
</gene>
<accession>A0A1G8G441</accession>
<proteinExistence type="predicted"/>
<organism evidence="2 3">
    <name type="scientific">Flavobacterium omnivorum</name>
    <dbReference type="NCBI Taxonomy" id="178355"/>
    <lineage>
        <taxon>Bacteria</taxon>
        <taxon>Pseudomonadati</taxon>
        <taxon>Bacteroidota</taxon>
        <taxon>Flavobacteriia</taxon>
        <taxon>Flavobacteriales</taxon>
        <taxon>Flavobacteriaceae</taxon>
        <taxon>Flavobacterium</taxon>
    </lineage>
</organism>
<dbReference type="InterPro" id="IPR036388">
    <property type="entry name" value="WH-like_DNA-bd_sf"/>
</dbReference>
<dbReference type="RefSeq" id="WP_091258547.1">
    <property type="nucleotide sequence ID" value="NZ_FNDB01000017.1"/>
</dbReference>
<keyword evidence="2" id="KW-0540">Nuclease</keyword>
<dbReference type="SUPFAM" id="SSF82771">
    <property type="entry name" value="GIY-YIG endonuclease"/>
    <property type="match status" value="1"/>
</dbReference>
<dbReference type="SMART" id="SM00465">
    <property type="entry name" value="GIYc"/>
    <property type="match status" value="1"/>
</dbReference>
<dbReference type="PROSITE" id="PS50164">
    <property type="entry name" value="GIY_YIG"/>
    <property type="match status" value="1"/>
</dbReference>
<dbReference type="InterPro" id="IPR035901">
    <property type="entry name" value="GIY-YIG_endonuc_sf"/>
</dbReference>
<dbReference type="SMART" id="SM00497">
    <property type="entry name" value="IENR1"/>
    <property type="match status" value="2"/>
</dbReference>
<feature type="domain" description="GIY-YIG" evidence="1">
    <location>
        <begin position="7"/>
        <end position="93"/>
    </location>
</feature>
<dbReference type="Proteomes" id="UP000199274">
    <property type="component" value="Unassembled WGS sequence"/>
</dbReference>
<reference evidence="3" key="1">
    <citation type="submission" date="2016-10" db="EMBL/GenBank/DDBJ databases">
        <authorList>
            <person name="Varghese N."/>
            <person name="Submissions S."/>
        </authorList>
    </citation>
    <scope>NUCLEOTIDE SEQUENCE [LARGE SCALE GENOMIC DNA]</scope>
    <source>
        <strain evidence="3">CGMCC 1.2747</strain>
    </source>
</reference>
<evidence type="ECO:0000313" key="3">
    <source>
        <dbReference type="Proteomes" id="UP000199274"/>
    </source>
</evidence>
<keyword evidence="2" id="KW-0255">Endonuclease</keyword>
<evidence type="ECO:0000313" key="2">
    <source>
        <dbReference type="EMBL" id="SDH89026.1"/>
    </source>
</evidence>
<dbReference type="SUPFAM" id="SSF64496">
    <property type="entry name" value="DNA-binding domain of intron-encoded endonucleases"/>
    <property type="match status" value="1"/>
</dbReference>
<dbReference type="CDD" id="cd10443">
    <property type="entry name" value="GIY-YIG_HE_Tlr8p_PBC-V_like"/>
    <property type="match status" value="1"/>
</dbReference>
<dbReference type="STRING" id="178355.SAMN04488062_11713"/>
<dbReference type="AlphaFoldDB" id="A0A1G8G441"/>
<dbReference type="InterPro" id="IPR003647">
    <property type="entry name" value="Intron_nuc_1_rpt"/>
</dbReference>
<protein>
    <submittedName>
        <fullName evidence="2">Group I intron endonuclease</fullName>
    </submittedName>
</protein>
<name>A0A1G8G441_9FLAO</name>
<dbReference type="InterPro" id="IPR000305">
    <property type="entry name" value="GIY-YIG_endonuc"/>
</dbReference>
<dbReference type="Pfam" id="PF07453">
    <property type="entry name" value="NUMOD1"/>
    <property type="match status" value="1"/>
</dbReference>
<sequence length="220" mass="25021">MKKIENNQGIIYKVINTETNEIYIGATRNSIDERKNDHIQKSDNGKGYKFHNAISTYGADSFQWIQIDTAANNDELASKEIRYISEYDSVENGYNSDQGGGIKKTVYKYNLDGSLNSTFEDLTSASETISVRKQDISRACWNVNHALAGYLWSYKFKEKFIPDSDNRKKEVIQYCLDGKLLARYISASEASRKTGVSKTCITRCCRGESKKSGGFLWRYS</sequence>
<evidence type="ECO:0000259" key="1">
    <source>
        <dbReference type="PROSITE" id="PS50164"/>
    </source>
</evidence>
<dbReference type="Gene3D" id="1.10.10.10">
    <property type="entry name" value="Winged helix-like DNA-binding domain superfamily/Winged helix DNA-binding domain"/>
    <property type="match status" value="2"/>
</dbReference>
<keyword evidence="3" id="KW-1185">Reference proteome</keyword>